<dbReference type="Proteomes" id="UP000600449">
    <property type="component" value="Unassembled WGS sequence"/>
</dbReference>
<evidence type="ECO:0000313" key="1">
    <source>
        <dbReference type="EMBL" id="GGK48101.1"/>
    </source>
</evidence>
<reference evidence="1 2" key="1">
    <citation type="journal article" date="2014" name="Int. J. Syst. Evol. Microbiol.">
        <title>Complete genome sequence of Corynebacterium casei LMG S-19264T (=DSM 44701T), isolated from a smear-ripened cheese.</title>
        <authorList>
            <consortium name="US DOE Joint Genome Institute (JGI-PGF)"/>
            <person name="Walter F."/>
            <person name="Albersmeier A."/>
            <person name="Kalinowski J."/>
            <person name="Ruckert C."/>
        </authorList>
    </citation>
    <scope>NUCLEOTIDE SEQUENCE [LARGE SCALE GENOMIC DNA]</scope>
    <source>
        <strain evidence="1 2">CGMCC 1.9161</strain>
    </source>
</reference>
<protein>
    <submittedName>
        <fullName evidence="1">Uncharacterized protein</fullName>
    </submittedName>
</protein>
<proteinExistence type="predicted"/>
<keyword evidence="2" id="KW-1185">Reference proteome</keyword>
<evidence type="ECO:0000313" key="2">
    <source>
        <dbReference type="Proteomes" id="UP000600449"/>
    </source>
</evidence>
<comment type="caution">
    <text evidence="1">The sequence shown here is derived from an EMBL/GenBank/DDBJ whole genome shotgun (WGS) entry which is preliminary data.</text>
</comment>
<dbReference type="EMBL" id="BMMF01000013">
    <property type="protein sequence ID" value="GGK48101.1"/>
    <property type="molecule type" value="Genomic_DNA"/>
</dbReference>
<accession>A0A917QFA0</accession>
<gene>
    <name evidence="1" type="ORF">GCM10011322_38820</name>
</gene>
<dbReference type="AlphaFoldDB" id="A0A917QFA0"/>
<name>A0A917QFA0_9HYPH</name>
<sequence length="93" mass="10211">MTAHALRADAAAPVYPNDLTPALQETLAILADLDFAHEAAHERLAHWDGPEAVKREIARDLDARHDAAKAPYERRLVALRERAHTTSRLAAVG</sequence>
<organism evidence="1 2">
    <name type="scientific">Salinarimonas ramus</name>
    <dbReference type="NCBI Taxonomy" id="690164"/>
    <lineage>
        <taxon>Bacteria</taxon>
        <taxon>Pseudomonadati</taxon>
        <taxon>Pseudomonadota</taxon>
        <taxon>Alphaproteobacteria</taxon>
        <taxon>Hyphomicrobiales</taxon>
        <taxon>Salinarimonadaceae</taxon>
        <taxon>Salinarimonas</taxon>
    </lineage>
</organism>